<keyword evidence="3" id="KW-1003">Cell membrane</keyword>
<reference evidence="8" key="1">
    <citation type="submission" date="2018-05" db="EMBL/GenBank/DDBJ databases">
        <authorList>
            <person name="Lanie J.A."/>
            <person name="Ng W.-L."/>
            <person name="Kazmierczak K.M."/>
            <person name="Andrzejewski T.M."/>
            <person name="Davidsen T.M."/>
            <person name="Wayne K.J."/>
            <person name="Tettelin H."/>
            <person name="Glass J.I."/>
            <person name="Rusch D."/>
            <person name="Podicherti R."/>
            <person name="Tsui H.-C.T."/>
            <person name="Winkler M.E."/>
        </authorList>
    </citation>
    <scope>NUCLEOTIDE SEQUENCE</scope>
</reference>
<dbReference type="PANTHER" id="PTHR43297:SF14">
    <property type="entry name" value="ATPASE AAA-TYPE CORE DOMAIN-CONTAINING PROTEIN"/>
    <property type="match status" value="1"/>
</dbReference>
<keyword evidence="5" id="KW-1278">Translocase</keyword>
<evidence type="ECO:0000256" key="1">
    <source>
        <dbReference type="ARBA" id="ARBA00004370"/>
    </source>
</evidence>
<protein>
    <recommendedName>
        <fullName evidence="7">ABC transporter domain-containing protein</fullName>
    </recommendedName>
</protein>
<dbReference type="PANTHER" id="PTHR43297">
    <property type="entry name" value="OLIGOPEPTIDE TRANSPORT ATP-BINDING PROTEIN APPD"/>
    <property type="match status" value="1"/>
</dbReference>
<comment type="subcellular location">
    <subcellularLocation>
        <location evidence="1">Membrane</location>
    </subcellularLocation>
</comment>
<evidence type="ECO:0000256" key="3">
    <source>
        <dbReference type="ARBA" id="ARBA00022475"/>
    </source>
</evidence>
<feature type="domain" description="ABC transporter" evidence="7">
    <location>
        <begin position="29"/>
        <end position="129"/>
    </location>
</feature>
<dbReference type="Pfam" id="PF00005">
    <property type="entry name" value="ABC_tran"/>
    <property type="match status" value="1"/>
</dbReference>
<proteinExistence type="predicted"/>
<dbReference type="InterPro" id="IPR003439">
    <property type="entry name" value="ABC_transporter-like_ATP-bd"/>
</dbReference>
<dbReference type="AlphaFoldDB" id="A0A382UPP5"/>
<keyword evidence="2" id="KW-0813">Transport</keyword>
<dbReference type="SUPFAM" id="SSF52540">
    <property type="entry name" value="P-loop containing nucleoside triphosphate hydrolases"/>
    <property type="match status" value="1"/>
</dbReference>
<dbReference type="InterPro" id="IPR050388">
    <property type="entry name" value="ABC_Ni/Peptide_Import"/>
</dbReference>
<dbReference type="GO" id="GO:0005524">
    <property type="term" value="F:ATP binding"/>
    <property type="evidence" value="ECO:0007669"/>
    <property type="project" value="InterPro"/>
</dbReference>
<dbReference type="Gene3D" id="3.40.50.300">
    <property type="entry name" value="P-loop containing nucleotide triphosphate hydrolases"/>
    <property type="match status" value="1"/>
</dbReference>
<feature type="non-terminal residue" evidence="8">
    <location>
        <position position="150"/>
    </location>
</feature>
<keyword evidence="6" id="KW-0472">Membrane</keyword>
<dbReference type="GO" id="GO:0016020">
    <property type="term" value="C:membrane"/>
    <property type="evidence" value="ECO:0007669"/>
    <property type="project" value="UniProtKB-SubCell"/>
</dbReference>
<accession>A0A382UPP5</accession>
<evidence type="ECO:0000259" key="7">
    <source>
        <dbReference type="Pfam" id="PF00005"/>
    </source>
</evidence>
<name>A0A382UPP5_9ZZZZ</name>
<evidence type="ECO:0000256" key="5">
    <source>
        <dbReference type="ARBA" id="ARBA00022967"/>
    </source>
</evidence>
<dbReference type="InterPro" id="IPR027417">
    <property type="entry name" value="P-loop_NTPase"/>
</dbReference>
<dbReference type="GO" id="GO:0016887">
    <property type="term" value="F:ATP hydrolysis activity"/>
    <property type="evidence" value="ECO:0007669"/>
    <property type="project" value="InterPro"/>
</dbReference>
<evidence type="ECO:0000256" key="6">
    <source>
        <dbReference type="ARBA" id="ARBA00023136"/>
    </source>
</evidence>
<organism evidence="8">
    <name type="scientific">marine metagenome</name>
    <dbReference type="NCBI Taxonomy" id="408172"/>
    <lineage>
        <taxon>unclassified sequences</taxon>
        <taxon>metagenomes</taxon>
        <taxon>ecological metagenomes</taxon>
    </lineage>
</organism>
<evidence type="ECO:0000313" key="8">
    <source>
        <dbReference type="EMBL" id="SVD36236.1"/>
    </source>
</evidence>
<sequence>MTSRDQPILEVKNLETHFPLDEGTVVAVNGASFEVMPGKTLGIVGESGCGKSVAARSIMRILDKPGEIVGGEILFRRNRGESSEKVVDIASMDSNSAEIKSIRGGEIAYVFQEPMTSFSPVHTIGNQIIEAIRLHQDISKEGAREIAIHA</sequence>
<evidence type="ECO:0000256" key="2">
    <source>
        <dbReference type="ARBA" id="ARBA00022448"/>
    </source>
</evidence>
<evidence type="ECO:0000256" key="4">
    <source>
        <dbReference type="ARBA" id="ARBA00022519"/>
    </source>
</evidence>
<dbReference type="EMBL" id="UINC01145855">
    <property type="protein sequence ID" value="SVD36236.1"/>
    <property type="molecule type" value="Genomic_DNA"/>
</dbReference>
<keyword evidence="4" id="KW-0997">Cell inner membrane</keyword>
<gene>
    <name evidence="8" type="ORF">METZ01_LOCUS389090</name>
</gene>